<sequence>KEQYKDKNIIIISNNSALPNILKYKFYKWVANNFKKGVDVITDEEYDRISDTERDEKLTEFTHIEYADLLQQIFKYMKTNNITIDGLTSYREVSHIIDKVRQKISSNESKFKNKKK</sequence>
<reference evidence="1" key="1">
    <citation type="submission" date="2021-06" db="EMBL/GenBank/DDBJ databases">
        <authorList>
            <person name="Kallberg Y."/>
            <person name="Tangrot J."/>
            <person name="Rosling A."/>
        </authorList>
    </citation>
    <scope>NUCLEOTIDE SEQUENCE</scope>
    <source>
        <strain evidence="1">IL203A</strain>
    </source>
</reference>
<evidence type="ECO:0000313" key="1">
    <source>
        <dbReference type="EMBL" id="CAG8683329.1"/>
    </source>
</evidence>
<proteinExistence type="predicted"/>
<comment type="caution">
    <text evidence="1">The sequence shown here is derived from an EMBL/GenBank/DDBJ whole genome shotgun (WGS) entry which is preliminary data.</text>
</comment>
<dbReference type="Proteomes" id="UP000789702">
    <property type="component" value="Unassembled WGS sequence"/>
</dbReference>
<dbReference type="EMBL" id="CAJVPU010021919">
    <property type="protein sequence ID" value="CAG8683329.1"/>
    <property type="molecule type" value="Genomic_DNA"/>
</dbReference>
<name>A0ACA9P293_9GLOM</name>
<protein>
    <submittedName>
        <fullName evidence="1">1174_t:CDS:1</fullName>
    </submittedName>
</protein>
<organism evidence="1 2">
    <name type="scientific">Dentiscutata heterogama</name>
    <dbReference type="NCBI Taxonomy" id="1316150"/>
    <lineage>
        <taxon>Eukaryota</taxon>
        <taxon>Fungi</taxon>
        <taxon>Fungi incertae sedis</taxon>
        <taxon>Mucoromycota</taxon>
        <taxon>Glomeromycotina</taxon>
        <taxon>Glomeromycetes</taxon>
        <taxon>Diversisporales</taxon>
        <taxon>Gigasporaceae</taxon>
        <taxon>Dentiscutata</taxon>
    </lineage>
</organism>
<feature type="non-terminal residue" evidence="1">
    <location>
        <position position="1"/>
    </location>
</feature>
<gene>
    <name evidence="1" type="ORF">DHETER_LOCUS10775</name>
</gene>
<keyword evidence="2" id="KW-1185">Reference proteome</keyword>
<accession>A0ACA9P293</accession>
<evidence type="ECO:0000313" key="2">
    <source>
        <dbReference type="Proteomes" id="UP000789702"/>
    </source>
</evidence>